<evidence type="ECO:0000256" key="11">
    <source>
        <dbReference type="ARBA" id="ARBA00023306"/>
    </source>
</evidence>
<proteinExistence type="inferred from homology"/>
<dbReference type="Pfam" id="PF01225">
    <property type="entry name" value="Mur_ligase"/>
    <property type="match status" value="1"/>
</dbReference>
<evidence type="ECO:0000256" key="5">
    <source>
        <dbReference type="ARBA" id="ARBA00022598"/>
    </source>
</evidence>
<gene>
    <name evidence="14" type="primary">murC</name>
    <name evidence="18" type="ORF">J8J14_12400</name>
</gene>
<feature type="domain" description="Mur ligase N-terminal catalytic" evidence="15">
    <location>
        <begin position="11"/>
        <end position="108"/>
    </location>
</feature>
<reference evidence="18 19" key="1">
    <citation type="submission" date="2021-03" db="EMBL/GenBank/DDBJ databases">
        <authorList>
            <person name="So Y."/>
        </authorList>
    </citation>
    <scope>NUCLEOTIDE SEQUENCE [LARGE SCALE GENOMIC DNA]</scope>
    <source>
        <strain evidence="18 19">SSH11</strain>
    </source>
</reference>
<keyword evidence="7 14" id="KW-0547">Nucleotide-binding</keyword>
<dbReference type="GO" id="GO:0008763">
    <property type="term" value="F:UDP-N-acetylmuramate-L-alanine ligase activity"/>
    <property type="evidence" value="ECO:0007669"/>
    <property type="project" value="UniProtKB-EC"/>
</dbReference>
<feature type="domain" description="Mur ligase central" evidence="17">
    <location>
        <begin position="113"/>
        <end position="298"/>
    </location>
</feature>
<evidence type="ECO:0000259" key="15">
    <source>
        <dbReference type="Pfam" id="PF01225"/>
    </source>
</evidence>
<sequence>MRALPLNIGPIHFVGIGGIGMSGIAEVLHNLGYQVQGSDIAEGYNVTRLREAGIPVTIGHDAANLGEAQVVVISSAVKKDNPEVQAARTRFLPVVRRAEMLAELMRLKWSIAVGGTHGKTTTTSLVACVLEAAKIDPTVINGGIVNAYGTNTRLGAGEWMVVEADESDGSFLKLPAVVAVVTNMDAEHLDHWGTADAMKEGYAQFVGNIPFYGFAVLCADHPEVQAMIPRLSDRRLITYGFSPQADVRAERVITDRMGATFEVVVQDRVSRRSRAFKPFRLPMLGQHNVLNALAAIAIGVEMEVPEETIRMALAGFKGVKRRFTRAGEAGGITVIDDYGHHPVEIAAVLKAARQAGARDVVAVVQPHRYSRLDALFDEFCTCMNDAGTVIVADVYAAGEQPIENRDKDALVEGLRAHGHRSVVPLSSPDHLAEMVHAIARPGDYVVCLGAGNITNWAHALPAQLAELQAKSGPRRIKGAA</sequence>
<evidence type="ECO:0000256" key="6">
    <source>
        <dbReference type="ARBA" id="ARBA00022618"/>
    </source>
</evidence>
<dbReference type="Gene3D" id="3.40.1190.10">
    <property type="entry name" value="Mur-like, catalytic domain"/>
    <property type="match status" value="1"/>
</dbReference>
<dbReference type="Gene3D" id="3.90.190.20">
    <property type="entry name" value="Mur ligase, C-terminal domain"/>
    <property type="match status" value="1"/>
</dbReference>
<dbReference type="HAMAP" id="MF_00046">
    <property type="entry name" value="MurC"/>
    <property type="match status" value="1"/>
</dbReference>
<dbReference type="EC" id="6.3.2.8" evidence="3 14"/>
<evidence type="ECO:0000313" key="18">
    <source>
        <dbReference type="EMBL" id="MBP0445578.1"/>
    </source>
</evidence>
<dbReference type="InterPro" id="IPR050061">
    <property type="entry name" value="MurCDEF_pg_biosynth"/>
</dbReference>
<evidence type="ECO:0000256" key="1">
    <source>
        <dbReference type="ARBA" id="ARBA00004496"/>
    </source>
</evidence>
<dbReference type="NCBIfam" id="TIGR01082">
    <property type="entry name" value="murC"/>
    <property type="match status" value="1"/>
</dbReference>
<comment type="similarity">
    <text evidence="14">Belongs to the MurCDEF family.</text>
</comment>
<evidence type="ECO:0000313" key="19">
    <source>
        <dbReference type="Proteomes" id="UP000681594"/>
    </source>
</evidence>
<evidence type="ECO:0000256" key="14">
    <source>
        <dbReference type="HAMAP-Rule" id="MF_00046"/>
    </source>
</evidence>
<feature type="binding site" evidence="14">
    <location>
        <begin position="115"/>
        <end position="121"/>
    </location>
    <ligand>
        <name>ATP</name>
        <dbReference type="ChEBI" id="CHEBI:30616"/>
    </ligand>
</feature>
<dbReference type="InterPro" id="IPR004101">
    <property type="entry name" value="Mur_ligase_C"/>
</dbReference>
<comment type="function">
    <text evidence="14">Cell wall formation.</text>
</comment>
<dbReference type="Pfam" id="PF08245">
    <property type="entry name" value="Mur_ligase_M"/>
    <property type="match status" value="1"/>
</dbReference>
<comment type="pathway">
    <text evidence="2 14">Cell wall biogenesis; peptidoglycan biosynthesis.</text>
</comment>
<keyword evidence="12 14" id="KW-0961">Cell wall biogenesis/degradation</keyword>
<keyword evidence="19" id="KW-1185">Reference proteome</keyword>
<dbReference type="SUPFAM" id="SSF53623">
    <property type="entry name" value="MurD-like peptide ligases, catalytic domain"/>
    <property type="match status" value="1"/>
</dbReference>
<name>A0ABS4AEZ8_9PROT</name>
<comment type="catalytic activity">
    <reaction evidence="13 14">
        <text>UDP-N-acetyl-alpha-D-muramate + L-alanine + ATP = UDP-N-acetyl-alpha-D-muramoyl-L-alanine + ADP + phosphate + H(+)</text>
        <dbReference type="Rhea" id="RHEA:23372"/>
        <dbReference type="ChEBI" id="CHEBI:15378"/>
        <dbReference type="ChEBI" id="CHEBI:30616"/>
        <dbReference type="ChEBI" id="CHEBI:43474"/>
        <dbReference type="ChEBI" id="CHEBI:57972"/>
        <dbReference type="ChEBI" id="CHEBI:70757"/>
        <dbReference type="ChEBI" id="CHEBI:83898"/>
        <dbReference type="ChEBI" id="CHEBI:456216"/>
        <dbReference type="EC" id="6.3.2.8"/>
    </reaction>
</comment>
<dbReference type="InterPro" id="IPR005758">
    <property type="entry name" value="UDP-N-AcMur_Ala_ligase_MurC"/>
</dbReference>
<keyword evidence="5 14" id="KW-0436">Ligase</keyword>
<comment type="caution">
    <text evidence="18">The sequence shown here is derived from an EMBL/GenBank/DDBJ whole genome shotgun (WGS) entry which is preliminary data.</text>
</comment>
<dbReference type="RefSeq" id="WP_209379813.1">
    <property type="nucleotide sequence ID" value="NZ_JAGIZB010000010.1"/>
</dbReference>
<evidence type="ECO:0000256" key="13">
    <source>
        <dbReference type="ARBA" id="ARBA00047833"/>
    </source>
</evidence>
<dbReference type="PANTHER" id="PTHR43445">
    <property type="entry name" value="UDP-N-ACETYLMURAMATE--L-ALANINE LIGASE-RELATED"/>
    <property type="match status" value="1"/>
</dbReference>
<dbReference type="InterPro" id="IPR036565">
    <property type="entry name" value="Mur-like_cat_sf"/>
</dbReference>
<dbReference type="InterPro" id="IPR013221">
    <property type="entry name" value="Mur_ligase_cen"/>
</dbReference>
<evidence type="ECO:0000256" key="10">
    <source>
        <dbReference type="ARBA" id="ARBA00022984"/>
    </source>
</evidence>
<evidence type="ECO:0000256" key="2">
    <source>
        <dbReference type="ARBA" id="ARBA00004752"/>
    </source>
</evidence>
<evidence type="ECO:0000259" key="17">
    <source>
        <dbReference type="Pfam" id="PF08245"/>
    </source>
</evidence>
<keyword evidence="6 14" id="KW-0132">Cell division</keyword>
<accession>A0ABS4AEZ8</accession>
<evidence type="ECO:0000256" key="3">
    <source>
        <dbReference type="ARBA" id="ARBA00012211"/>
    </source>
</evidence>
<keyword evidence="11 14" id="KW-0131">Cell cycle</keyword>
<keyword evidence="4 14" id="KW-0963">Cytoplasm</keyword>
<evidence type="ECO:0000259" key="16">
    <source>
        <dbReference type="Pfam" id="PF02875"/>
    </source>
</evidence>
<keyword evidence="9 14" id="KW-0133">Cell shape</keyword>
<dbReference type="InterPro" id="IPR000713">
    <property type="entry name" value="Mur_ligase_N"/>
</dbReference>
<dbReference type="InterPro" id="IPR036615">
    <property type="entry name" value="Mur_ligase_C_dom_sf"/>
</dbReference>
<dbReference type="Proteomes" id="UP000681594">
    <property type="component" value="Unassembled WGS sequence"/>
</dbReference>
<protein>
    <recommendedName>
        <fullName evidence="3 14">UDP-N-acetylmuramate--L-alanine ligase</fullName>
        <ecNumber evidence="3 14">6.3.2.8</ecNumber>
    </recommendedName>
    <alternativeName>
        <fullName evidence="14">UDP-N-acetylmuramoyl-L-alanine synthetase</fullName>
    </alternativeName>
</protein>
<feature type="domain" description="Mur ligase C-terminal" evidence="16">
    <location>
        <begin position="321"/>
        <end position="451"/>
    </location>
</feature>
<dbReference type="SUPFAM" id="SSF51984">
    <property type="entry name" value="MurCD N-terminal domain"/>
    <property type="match status" value="1"/>
</dbReference>
<dbReference type="EMBL" id="JAGIZB010000010">
    <property type="protein sequence ID" value="MBP0445578.1"/>
    <property type="molecule type" value="Genomic_DNA"/>
</dbReference>
<evidence type="ECO:0000256" key="4">
    <source>
        <dbReference type="ARBA" id="ARBA00022490"/>
    </source>
</evidence>
<dbReference type="Gene3D" id="3.40.50.720">
    <property type="entry name" value="NAD(P)-binding Rossmann-like Domain"/>
    <property type="match status" value="1"/>
</dbReference>
<dbReference type="SUPFAM" id="SSF53244">
    <property type="entry name" value="MurD-like peptide ligases, peptide-binding domain"/>
    <property type="match status" value="1"/>
</dbReference>
<evidence type="ECO:0000256" key="7">
    <source>
        <dbReference type="ARBA" id="ARBA00022741"/>
    </source>
</evidence>
<keyword evidence="10 14" id="KW-0573">Peptidoglycan synthesis</keyword>
<dbReference type="PANTHER" id="PTHR43445:SF3">
    <property type="entry name" value="UDP-N-ACETYLMURAMATE--L-ALANINE LIGASE"/>
    <property type="match status" value="1"/>
</dbReference>
<evidence type="ECO:0000256" key="9">
    <source>
        <dbReference type="ARBA" id="ARBA00022960"/>
    </source>
</evidence>
<evidence type="ECO:0000256" key="12">
    <source>
        <dbReference type="ARBA" id="ARBA00023316"/>
    </source>
</evidence>
<organism evidence="18 19">
    <name type="scientific">Pararoseomonas baculiformis</name>
    <dbReference type="NCBI Taxonomy" id="2820812"/>
    <lineage>
        <taxon>Bacteria</taxon>
        <taxon>Pseudomonadati</taxon>
        <taxon>Pseudomonadota</taxon>
        <taxon>Alphaproteobacteria</taxon>
        <taxon>Acetobacterales</taxon>
        <taxon>Acetobacteraceae</taxon>
        <taxon>Pararoseomonas</taxon>
    </lineage>
</organism>
<keyword evidence="8 14" id="KW-0067">ATP-binding</keyword>
<dbReference type="Pfam" id="PF02875">
    <property type="entry name" value="Mur_ligase_C"/>
    <property type="match status" value="1"/>
</dbReference>
<evidence type="ECO:0000256" key="8">
    <source>
        <dbReference type="ARBA" id="ARBA00022840"/>
    </source>
</evidence>
<comment type="subcellular location">
    <subcellularLocation>
        <location evidence="1 14">Cytoplasm</location>
    </subcellularLocation>
</comment>